<dbReference type="EMBL" id="DAKRPA010000237">
    <property type="protein sequence ID" value="DAZ94692.1"/>
    <property type="molecule type" value="Genomic_DNA"/>
</dbReference>
<feature type="transmembrane region" description="Helical" evidence="2">
    <location>
        <begin position="434"/>
        <end position="455"/>
    </location>
</feature>
<proteinExistence type="predicted"/>
<keyword evidence="2" id="KW-1133">Transmembrane helix</keyword>
<protein>
    <recommendedName>
        <fullName evidence="5">Transmembrane protein</fullName>
    </recommendedName>
</protein>
<evidence type="ECO:0000256" key="2">
    <source>
        <dbReference type="SAM" id="Phobius"/>
    </source>
</evidence>
<organism evidence="3 4">
    <name type="scientific">Lagenidium giganteum</name>
    <dbReference type="NCBI Taxonomy" id="4803"/>
    <lineage>
        <taxon>Eukaryota</taxon>
        <taxon>Sar</taxon>
        <taxon>Stramenopiles</taxon>
        <taxon>Oomycota</taxon>
        <taxon>Peronosporomycetes</taxon>
        <taxon>Pythiales</taxon>
        <taxon>Pythiaceae</taxon>
    </lineage>
</organism>
<dbReference type="AlphaFoldDB" id="A0AAV2YN30"/>
<keyword evidence="2" id="KW-0812">Transmembrane</keyword>
<comment type="caution">
    <text evidence="3">The sequence shown here is derived from an EMBL/GenBank/DDBJ whole genome shotgun (WGS) entry which is preliminary data.</text>
</comment>
<gene>
    <name evidence="3" type="ORF">N0F65_000007</name>
</gene>
<keyword evidence="2" id="KW-0472">Membrane</keyword>
<feature type="region of interest" description="Disordered" evidence="1">
    <location>
        <begin position="20"/>
        <end position="44"/>
    </location>
</feature>
<feature type="transmembrane region" description="Helical" evidence="2">
    <location>
        <begin position="54"/>
        <end position="73"/>
    </location>
</feature>
<evidence type="ECO:0000313" key="4">
    <source>
        <dbReference type="Proteomes" id="UP001146120"/>
    </source>
</evidence>
<sequence>MGMNKYKVGSSEGSKKVVGAASGASAGGNTRGGSARSVNRSCNTSKKNKITPHIVLNLVRRVAILGAAVLYLVTAIRASIDAIKVLRGDENPPMVFLPYESKLMAKYAGTTTLRESPMMKALNYDTTPRNDSLYLMEDSTSFDNCSSTPLPDRIYYTEFQRFIYASLVGGASYNLMFLDPAVGEMIVPVVDCTFSSILNGDNTAVRFFYLIRMQSNHDDITFINDVQVKPVQHYFALSLGYPFEAPRFQVYELLETTSESFWSLKSIPPNPLTEVPKYVLTACRTGFYLSSEAEQSNIKNLLWALQPAALDTNAVWKWEGNLYDGNMISQAQGLFIYPDIMRADLMSVYLSGAGILGTLLRERVDPAFAIIMFEIGYGYRWSIQTRFPGLLKTVTDFANFDFGLGMAEADPNLSLVTPLRLWTIHQLPSRDPNFIFANLFPIFSTFVFIVIYVIVRKIYRHFNPDKLHIQRVTGYSEDEESLLAQKRTLTLFELATGAALQNRYGLVSDYENCLFIKGMKFASADGIYCNGFVIANGKFLIATVDLTAILLMKLTRIRYRNIYVYDVNGNTVQQTARLVYPTTITFSDLLRLNITVLS</sequence>
<evidence type="ECO:0008006" key="5">
    <source>
        <dbReference type="Google" id="ProtNLM"/>
    </source>
</evidence>
<evidence type="ECO:0000313" key="3">
    <source>
        <dbReference type="EMBL" id="DAZ94692.1"/>
    </source>
</evidence>
<accession>A0AAV2YN30</accession>
<dbReference type="Proteomes" id="UP001146120">
    <property type="component" value="Unassembled WGS sequence"/>
</dbReference>
<name>A0AAV2YN30_9STRA</name>
<reference evidence="3" key="2">
    <citation type="journal article" date="2023" name="Microbiol Resour">
        <title>Decontamination and Annotation of the Draft Genome Sequence of the Oomycete Lagenidium giganteum ARSEF 373.</title>
        <authorList>
            <person name="Morgan W.R."/>
            <person name="Tartar A."/>
        </authorList>
    </citation>
    <scope>NUCLEOTIDE SEQUENCE</scope>
    <source>
        <strain evidence="3">ARSEF 373</strain>
    </source>
</reference>
<reference evidence="3" key="1">
    <citation type="submission" date="2022-11" db="EMBL/GenBank/DDBJ databases">
        <authorList>
            <person name="Morgan W.R."/>
            <person name="Tartar A."/>
        </authorList>
    </citation>
    <scope>NUCLEOTIDE SEQUENCE</scope>
    <source>
        <strain evidence="3">ARSEF 373</strain>
    </source>
</reference>
<keyword evidence="4" id="KW-1185">Reference proteome</keyword>
<evidence type="ECO:0000256" key="1">
    <source>
        <dbReference type="SAM" id="MobiDB-lite"/>
    </source>
</evidence>